<dbReference type="PANTHER" id="PTHR31859">
    <property type="entry name" value="TETRATRICOPEPTIDE REPEAT PROTEIN 39 FAMILY MEMBER"/>
    <property type="match status" value="1"/>
</dbReference>
<accession>A0A674MW90</accession>
<dbReference type="PANTHER" id="PTHR31859:SF7">
    <property type="entry name" value="TETRATRICOPEPTIDE REPEAT PROTEIN 39A"/>
    <property type="match status" value="1"/>
</dbReference>
<dbReference type="GeneTree" id="ENSGT00950000182917"/>
<sequence length="547" mass="62218">MPFVCGSSSPMALKECLDECMEALDLFLNNHFSESLERLRPRVNESMYHALIYATVLEMEAMMTFQHDDISRAGNTMKNAQEVCNRSQFLILYISEPLTEGETLIHPESGISYLTDENMVSFIKGGIKVRNSYLIYKELHALVKSRHCLKGPSHEHLQGGISFGIGAFNLTLSLFPPRILKVLEFAGFSGDKEYGLGLLREGATAKNLRSMLCALLLLCYYTFLTFILGTGEGEVTEAESLLKPFRQHYPRGAIFLFFAGRTEEIKGNIDEAVKLFEDGCKAQQAWKQFHHMCYWELMWCFTYKCAWKMAYFYADLLSQESRWSKAMYVYMKAAYLSMLPNSEARPFGEDEVELFSPALQGCKSSQAAGTGAGKVSRVHTHTHYGFSVPSVFTRSSQEMMYMWNGFSVISKRPDLTDGMMKTLETAERALLAAPENEYSVDDKCLILLLKGLCFKNQGCLQAAEECFHEVFSSQKKIRFDHYLVPNCLVELSLLYVDQGRRDEAIKLLHKAKHNYKDYSMESRTLFRIHAALAKLKADPGEEEDNNL</sequence>
<keyword evidence="4" id="KW-1185">Reference proteome</keyword>
<proteinExistence type="inferred from homology"/>
<dbReference type="Ensembl" id="ENSTRUT00000077721.1">
    <property type="protein sequence ID" value="ENSTRUP00000065322.1"/>
    <property type="gene ID" value="ENSTRUG00000013806.3"/>
</dbReference>
<name>A0A674MW90_TAKRU</name>
<reference evidence="3" key="3">
    <citation type="submission" date="2025-09" db="UniProtKB">
        <authorList>
            <consortium name="Ensembl"/>
        </authorList>
    </citation>
    <scope>IDENTIFICATION</scope>
</reference>
<dbReference type="InterPro" id="IPR011990">
    <property type="entry name" value="TPR-like_helical_dom_sf"/>
</dbReference>
<protein>
    <submittedName>
        <fullName evidence="3">Zgc:158403</fullName>
    </submittedName>
</protein>
<evidence type="ECO:0000256" key="1">
    <source>
        <dbReference type="ARBA" id="ARBA00006400"/>
    </source>
</evidence>
<dbReference type="AlphaFoldDB" id="A0A674MW90"/>
<organism evidence="3 4">
    <name type="scientific">Takifugu rubripes</name>
    <name type="common">Japanese pufferfish</name>
    <name type="synonym">Fugu rubripes</name>
    <dbReference type="NCBI Taxonomy" id="31033"/>
    <lineage>
        <taxon>Eukaryota</taxon>
        <taxon>Metazoa</taxon>
        <taxon>Chordata</taxon>
        <taxon>Craniata</taxon>
        <taxon>Vertebrata</taxon>
        <taxon>Euteleostomi</taxon>
        <taxon>Actinopterygii</taxon>
        <taxon>Neopterygii</taxon>
        <taxon>Teleostei</taxon>
        <taxon>Neoteleostei</taxon>
        <taxon>Acanthomorphata</taxon>
        <taxon>Eupercaria</taxon>
        <taxon>Tetraodontiformes</taxon>
        <taxon>Tetradontoidea</taxon>
        <taxon>Tetraodontidae</taxon>
        <taxon>Takifugu</taxon>
    </lineage>
</organism>
<dbReference type="Proteomes" id="UP000005226">
    <property type="component" value="Chromosome 5"/>
</dbReference>
<reference evidence="3 4" key="1">
    <citation type="journal article" date="2011" name="Genome Biol. Evol.">
        <title>Integration of the genetic map and genome assembly of fugu facilitates insights into distinct features of genome evolution in teleosts and mammals.</title>
        <authorList>
            <person name="Kai W."/>
            <person name="Kikuchi K."/>
            <person name="Tohari S."/>
            <person name="Chew A.K."/>
            <person name="Tay A."/>
            <person name="Fujiwara A."/>
            <person name="Hosoya S."/>
            <person name="Suetake H."/>
            <person name="Naruse K."/>
            <person name="Brenner S."/>
            <person name="Suzuki Y."/>
            <person name="Venkatesh B."/>
        </authorList>
    </citation>
    <scope>NUCLEOTIDE SEQUENCE [LARGE SCALE GENOMIC DNA]</scope>
</reference>
<dbReference type="Gene3D" id="1.25.40.10">
    <property type="entry name" value="Tetratricopeptide repeat domain"/>
    <property type="match status" value="1"/>
</dbReference>
<evidence type="ECO:0000256" key="2">
    <source>
        <dbReference type="ARBA" id="ARBA00022803"/>
    </source>
</evidence>
<dbReference type="InterPro" id="IPR019412">
    <property type="entry name" value="IML2/TPR_39"/>
</dbReference>
<keyword evidence="2" id="KW-0802">TPR repeat</keyword>
<evidence type="ECO:0000313" key="3">
    <source>
        <dbReference type="Ensembl" id="ENSTRUP00000065322.1"/>
    </source>
</evidence>
<dbReference type="Pfam" id="PF10300">
    <property type="entry name" value="Iml2-TPR_39"/>
    <property type="match status" value="1"/>
</dbReference>
<gene>
    <name evidence="3" type="primary">zgc:158403</name>
</gene>
<comment type="similarity">
    <text evidence="1">Belongs to the TTC39 family.</text>
</comment>
<evidence type="ECO:0000313" key="4">
    <source>
        <dbReference type="Proteomes" id="UP000005226"/>
    </source>
</evidence>
<dbReference type="SUPFAM" id="SSF48452">
    <property type="entry name" value="TPR-like"/>
    <property type="match status" value="1"/>
</dbReference>
<reference evidence="3" key="2">
    <citation type="submission" date="2025-08" db="UniProtKB">
        <authorList>
            <consortium name="Ensembl"/>
        </authorList>
    </citation>
    <scope>IDENTIFICATION</scope>
</reference>